<keyword evidence="3 6" id="KW-0812">Transmembrane</keyword>
<proteinExistence type="predicted"/>
<protein>
    <submittedName>
        <fullName evidence="8">MFS transporter</fullName>
    </submittedName>
</protein>
<dbReference type="Pfam" id="PF07690">
    <property type="entry name" value="MFS_1"/>
    <property type="match status" value="1"/>
</dbReference>
<feature type="transmembrane region" description="Helical" evidence="6">
    <location>
        <begin position="7"/>
        <end position="24"/>
    </location>
</feature>
<dbReference type="InterPro" id="IPR052714">
    <property type="entry name" value="MFS_Exporter"/>
</dbReference>
<feature type="transmembrane region" description="Helical" evidence="6">
    <location>
        <begin position="358"/>
        <end position="375"/>
    </location>
</feature>
<dbReference type="EMBL" id="JANIEK010000003">
    <property type="protein sequence ID" value="MCT4794210.1"/>
    <property type="molecule type" value="Genomic_DNA"/>
</dbReference>
<keyword evidence="2" id="KW-0813">Transport</keyword>
<feature type="domain" description="Major facilitator superfamily (MFS) profile" evidence="7">
    <location>
        <begin position="5"/>
        <end position="379"/>
    </location>
</feature>
<feature type="transmembrane region" description="Helical" evidence="6">
    <location>
        <begin position="30"/>
        <end position="51"/>
    </location>
</feature>
<dbReference type="PANTHER" id="PTHR23531">
    <property type="entry name" value="QUINOLENE RESISTANCE PROTEIN NORA"/>
    <property type="match status" value="1"/>
</dbReference>
<name>A0ABT2KUX6_9BACL</name>
<evidence type="ECO:0000313" key="8">
    <source>
        <dbReference type="EMBL" id="MCT4794210.1"/>
    </source>
</evidence>
<feature type="transmembrane region" description="Helical" evidence="6">
    <location>
        <begin position="159"/>
        <end position="179"/>
    </location>
</feature>
<dbReference type="InterPro" id="IPR036259">
    <property type="entry name" value="MFS_trans_sf"/>
</dbReference>
<evidence type="ECO:0000256" key="1">
    <source>
        <dbReference type="ARBA" id="ARBA00004651"/>
    </source>
</evidence>
<dbReference type="Proteomes" id="UP001206821">
    <property type="component" value="Unassembled WGS sequence"/>
</dbReference>
<keyword evidence="4 6" id="KW-1133">Transmembrane helix</keyword>
<dbReference type="RefSeq" id="WP_034815801.1">
    <property type="nucleotide sequence ID" value="NZ_JANIEK010000003.1"/>
</dbReference>
<evidence type="ECO:0000256" key="6">
    <source>
        <dbReference type="SAM" id="Phobius"/>
    </source>
</evidence>
<feature type="transmembrane region" description="Helical" evidence="6">
    <location>
        <begin position="207"/>
        <end position="229"/>
    </location>
</feature>
<sequence length="388" mass="41388">MNKTSAFVIYSIVFFAFFDLFAQLPVMSTFAVSVGATPFIAGVAIAIYSLANTFGNVLSGVWTDKVGPYRILLAGLLLSSASLFAYQLVDHPTTLLVVRVIHGFVAGLIVPAAFTLSANLTAANRQGKKVALTGSFVGLAAILGPAFSGILASRTSVPVVFSFVALYGIGVTLLTLFVMRSSRLTERLVDAEPTMASQGLQRDVFKAYVGAFLLMFSQGALAYLLPLYVEALGYDSRLSGTLLSTFGVVAVLVFVLPTNRLFDRLEPTRLAALGIGILGVSQVLIGNATSVMALYAVLAFYGLGFAILFPAINTLLIRATTRTNRGKSYGYFYAFFSLGTVVGSAVLGWLTIALQHKFTVTGVVLLGAAGVFGLFEQVRRRVWTTKSE</sequence>
<comment type="caution">
    <text evidence="8">The sequence shown here is derived from an EMBL/GenBank/DDBJ whole genome shotgun (WGS) entry which is preliminary data.</text>
</comment>
<evidence type="ECO:0000256" key="3">
    <source>
        <dbReference type="ARBA" id="ARBA00022692"/>
    </source>
</evidence>
<gene>
    <name evidence="8" type="ORF">NQG31_01565</name>
</gene>
<comment type="subcellular location">
    <subcellularLocation>
        <location evidence="1">Cell membrane</location>
        <topology evidence="1">Multi-pass membrane protein</topology>
    </subcellularLocation>
</comment>
<keyword evidence="9" id="KW-1185">Reference proteome</keyword>
<dbReference type="InterPro" id="IPR011701">
    <property type="entry name" value="MFS"/>
</dbReference>
<dbReference type="PANTHER" id="PTHR23531:SF1">
    <property type="entry name" value="QUINOLENE RESISTANCE PROTEIN NORA"/>
    <property type="match status" value="1"/>
</dbReference>
<dbReference type="SUPFAM" id="SSF103473">
    <property type="entry name" value="MFS general substrate transporter"/>
    <property type="match status" value="1"/>
</dbReference>
<dbReference type="Gene3D" id="1.20.1250.20">
    <property type="entry name" value="MFS general substrate transporter like domains"/>
    <property type="match status" value="1"/>
</dbReference>
<feature type="transmembrane region" description="Helical" evidence="6">
    <location>
        <begin position="130"/>
        <end position="153"/>
    </location>
</feature>
<accession>A0ABT2KUX6</accession>
<evidence type="ECO:0000256" key="5">
    <source>
        <dbReference type="ARBA" id="ARBA00023136"/>
    </source>
</evidence>
<evidence type="ECO:0000256" key="4">
    <source>
        <dbReference type="ARBA" id="ARBA00022989"/>
    </source>
</evidence>
<reference evidence="8 9" key="1">
    <citation type="submission" date="2022-07" db="EMBL/GenBank/DDBJ databases">
        <title>Genomic and pangenome structural analysis of the polyextremophile Exiguobacterium.</title>
        <authorList>
            <person name="Shen L."/>
        </authorList>
    </citation>
    <scope>NUCLEOTIDE SEQUENCE [LARGE SCALE GENOMIC DNA]</scope>
    <source>
        <strain evidence="8 9">12_1</strain>
    </source>
</reference>
<feature type="transmembrane region" description="Helical" evidence="6">
    <location>
        <begin position="270"/>
        <end position="288"/>
    </location>
</feature>
<feature type="transmembrane region" description="Helical" evidence="6">
    <location>
        <begin position="71"/>
        <end position="89"/>
    </location>
</feature>
<feature type="transmembrane region" description="Helical" evidence="6">
    <location>
        <begin position="329"/>
        <end position="352"/>
    </location>
</feature>
<evidence type="ECO:0000259" key="7">
    <source>
        <dbReference type="PROSITE" id="PS50850"/>
    </source>
</evidence>
<evidence type="ECO:0000313" key="9">
    <source>
        <dbReference type="Proteomes" id="UP001206821"/>
    </source>
</evidence>
<keyword evidence="5 6" id="KW-0472">Membrane</keyword>
<evidence type="ECO:0000256" key="2">
    <source>
        <dbReference type="ARBA" id="ARBA00022448"/>
    </source>
</evidence>
<dbReference type="InterPro" id="IPR020846">
    <property type="entry name" value="MFS_dom"/>
</dbReference>
<feature type="transmembrane region" description="Helical" evidence="6">
    <location>
        <begin position="95"/>
        <end position="118"/>
    </location>
</feature>
<dbReference type="PROSITE" id="PS50850">
    <property type="entry name" value="MFS"/>
    <property type="match status" value="1"/>
</dbReference>
<feature type="transmembrane region" description="Helical" evidence="6">
    <location>
        <begin position="294"/>
        <end position="317"/>
    </location>
</feature>
<feature type="transmembrane region" description="Helical" evidence="6">
    <location>
        <begin position="241"/>
        <end position="258"/>
    </location>
</feature>
<organism evidence="8 9">
    <name type="scientific">Exiguobacterium alkaliphilum</name>
    <dbReference type="NCBI Taxonomy" id="1428684"/>
    <lineage>
        <taxon>Bacteria</taxon>
        <taxon>Bacillati</taxon>
        <taxon>Bacillota</taxon>
        <taxon>Bacilli</taxon>
        <taxon>Bacillales</taxon>
        <taxon>Bacillales Family XII. Incertae Sedis</taxon>
        <taxon>Exiguobacterium</taxon>
    </lineage>
</organism>
<dbReference type="CDD" id="cd17325">
    <property type="entry name" value="MFS_MdtG_SLC18_like"/>
    <property type="match status" value="1"/>
</dbReference>